<keyword evidence="3" id="KW-0804">Transcription</keyword>
<feature type="transmembrane region" description="Helical" evidence="4">
    <location>
        <begin position="124"/>
        <end position="141"/>
    </location>
</feature>
<feature type="domain" description="HTH araC/xylS-type" evidence="5">
    <location>
        <begin position="247"/>
        <end position="355"/>
    </location>
</feature>
<dbReference type="PROSITE" id="PS01124">
    <property type="entry name" value="HTH_ARAC_FAMILY_2"/>
    <property type="match status" value="1"/>
</dbReference>
<sequence>MFSVSNVIHIIIIFQGTLLTLYILFSNKKKLKSDSLLVTIMGTLSFQMLGLFLVSRNVATELFQSANCIYGFLYGPLLYLYNKSITRSDFRFRPIDFVHFLPATSILLGQLITKGGICEPRIYIGYAVHVLIYIFFCFLEVHRYKKVVKDNYSRLEWLNLGWLQWTFLMFFLIVVVDVVQFILFLSEIPSYPLEILVYLLILVAINLLYFNGFTLSGKLRGFSKEDLAFSTSIASVKRINMALEENQALIEKLEKHLDLTESFKNPNLTIGLLAQELEIPKRTLSELINDHYHQHFVDFINTYRINSARERLMNPPDPNETILEVLYEVGFNSKSSFNTAFKKKTGLTPSQFKDKYK</sequence>
<comment type="caution">
    <text evidence="6">The sequence shown here is derived from an EMBL/GenBank/DDBJ whole genome shotgun (WGS) entry which is preliminary data.</text>
</comment>
<evidence type="ECO:0000313" key="7">
    <source>
        <dbReference type="Proteomes" id="UP001172082"/>
    </source>
</evidence>
<dbReference type="Proteomes" id="UP001172082">
    <property type="component" value="Unassembled WGS sequence"/>
</dbReference>
<dbReference type="Gene3D" id="1.10.10.60">
    <property type="entry name" value="Homeodomain-like"/>
    <property type="match status" value="1"/>
</dbReference>
<proteinExistence type="predicted"/>
<dbReference type="EMBL" id="JAUJEA010000002">
    <property type="protein sequence ID" value="MDN5200889.1"/>
    <property type="molecule type" value="Genomic_DNA"/>
</dbReference>
<evidence type="ECO:0000313" key="6">
    <source>
        <dbReference type="EMBL" id="MDN5200889.1"/>
    </source>
</evidence>
<dbReference type="InterPro" id="IPR018060">
    <property type="entry name" value="HTH_AraC"/>
</dbReference>
<feature type="transmembrane region" description="Helical" evidence="4">
    <location>
        <begin position="195"/>
        <end position="215"/>
    </location>
</feature>
<dbReference type="InterPro" id="IPR020449">
    <property type="entry name" value="Tscrpt_reg_AraC-type_HTH"/>
</dbReference>
<reference evidence="6" key="1">
    <citation type="submission" date="2023-06" db="EMBL/GenBank/DDBJ databases">
        <title>Genomic of Parafulvivirga corallium.</title>
        <authorList>
            <person name="Wang G."/>
        </authorList>
    </citation>
    <scope>NUCLEOTIDE SEQUENCE</scope>
    <source>
        <strain evidence="6">BMA10</strain>
    </source>
</reference>
<organism evidence="6 7">
    <name type="scientific">Splendidivirga corallicola</name>
    <dbReference type="NCBI Taxonomy" id="3051826"/>
    <lineage>
        <taxon>Bacteria</taxon>
        <taxon>Pseudomonadati</taxon>
        <taxon>Bacteroidota</taxon>
        <taxon>Cytophagia</taxon>
        <taxon>Cytophagales</taxon>
        <taxon>Splendidivirgaceae</taxon>
        <taxon>Splendidivirga</taxon>
    </lineage>
</organism>
<keyword evidence="4" id="KW-1133">Transmembrane helix</keyword>
<keyword evidence="2" id="KW-0238">DNA-binding</keyword>
<evidence type="ECO:0000256" key="4">
    <source>
        <dbReference type="SAM" id="Phobius"/>
    </source>
</evidence>
<evidence type="ECO:0000259" key="5">
    <source>
        <dbReference type="PROSITE" id="PS01124"/>
    </source>
</evidence>
<dbReference type="PANTHER" id="PTHR43280">
    <property type="entry name" value="ARAC-FAMILY TRANSCRIPTIONAL REGULATOR"/>
    <property type="match status" value="1"/>
</dbReference>
<keyword evidence="7" id="KW-1185">Reference proteome</keyword>
<feature type="transmembrane region" description="Helical" evidence="4">
    <location>
        <begin position="62"/>
        <end position="82"/>
    </location>
</feature>
<gene>
    <name evidence="6" type="ORF">QQ008_05940</name>
</gene>
<evidence type="ECO:0000256" key="1">
    <source>
        <dbReference type="ARBA" id="ARBA00023015"/>
    </source>
</evidence>
<name>A0ABT8KJL0_9BACT</name>
<keyword evidence="1" id="KW-0805">Transcription regulation</keyword>
<dbReference type="PROSITE" id="PS00041">
    <property type="entry name" value="HTH_ARAC_FAMILY_1"/>
    <property type="match status" value="1"/>
</dbReference>
<keyword evidence="4" id="KW-0472">Membrane</keyword>
<dbReference type="Pfam" id="PF12833">
    <property type="entry name" value="HTH_18"/>
    <property type="match status" value="1"/>
</dbReference>
<dbReference type="PANTHER" id="PTHR43280:SF29">
    <property type="entry name" value="ARAC-FAMILY TRANSCRIPTIONAL REGULATOR"/>
    <property type="match status" value="1"/>
</dbReference>
<accession>A0ABT8KJL0</accession>
<keyword evidence="4" id="KW-0812">Transmembrane</keyword>
<dbReference type="SMART" id="SM00342">
    <property type="entry name" value="HTH_ARAC"/>
    <property type="match status" value="1"/>
</dbReference>
<dbReference type="RefSeq" id="WP_346750919.1">
    <property type="nucleotide sequence ID" value="NZ_JAUJEA010000002.1"/>
</dbReference>
<evidence type="ECO:0000256" key="2">
    <source>
        <dbReference type="ARBA" id="ARBA00023125"/>
    </source>
</evidence>
<feature type="transmembrane region" description="Helical" evidence="4">
    <location>
        <begin position="36"/>
        <end position="56"/>
    </location>
</feature>
<feature type="transmembrane region" description="Helical" evidence="4">
    <location>
        <begin position="6"/>
        <end position="24"/>
    </location>
</feature>
<dbReference type="SUPFAM" id="SSF46689">
    <property type="entry name" value="Homeodomain-like"/>
    <property type="match status" value="1"/>
</dbReference>
<feature type="transmembrane region" description="Helical" evidence="4">
    <location>
        <begin position="162"/>
        <end position="183"/>
    </location>
</feature>
<protein>
    <submittedName>
        <fullName evidence="6">Helix-turn-helix domain-containing protein</fullName>
    </submittedName>
</protein>
<dbReference type="InterPro" id="IPR018062">
    <property type="entry name" value="HTH_AraC-typ_CS"/>
</dbReference>
<evidence type="ECO:0000256" key="3">
    <source>
        <dbReference type="ARBA" id="ARBA00023163"/>
    </source>
</evidence>
<dbReference type="InterPro" id="IPR009057">
    <property type="entry name" value="Homeodomain-like_sf"/>
</dbReference>
<dbReference type="PRINTS" id="PR00032">
    <property type="entry name" value="HTHARAC"/>
</dbReference>